<keyword evidence="3" id="KW-1185">Reference proteome</keyword>
<evidence type="ECO:0000313" key="3">
    <source>
        <dbReference type="Proteomes" id="UP000499080"/>
    </source>
</evidence>
<evidence type="ECO:0000313" key="2">
    <source>
        <dbReference type="EMBL" id="GBM55352.1"/>
    </source>
</evidence>
<organism evidence="2 3">
    <name type="scientific">Araneus ventricosus</name>
    <name type="common">Orbweaver spider</name>
    <name type="synonym">Epeira ventricosa</name>
    <dbReference type="NCBI Taxonomy" id="182803"/>
    <lineage>
        <taxon>Eukaryota</taxon>
        <taxon>Metazoa</taxon>
        <taxon>Ecdysozoa</taxon>
        <taxon>Arthropoda</taxon>
        <taxon>Chelicerata</taxon>
        <taxon>Arachnida</taxon>
        <taxon>Araneae</taxon>
        <taxon>Araneomorphae</taxon>
        <taxon>Entelegynae</taxon>
        <taxon>Araneoidea</taxon>
        <taxon>Araneidae</taxon>
        <taxon>Araneus</taxon>
    </lineage>
</organism>
<sequence length="90" mass="10362">MSRLPNRRAPSSRHDSIKDPPCMGELVHAKYNVEVQTTSSRYCKETWRGHYQLRCRPCGGLTRVQNYEDRPKTAPVLLRTQGVNIADLSY</sequence>
<gene>
    <name evidence="2" type="ORF">AVEN_111745_1</name>
</gene>
<name>A0A4Y2GN92_ARAVE</name>
<proteinExistence type="predicted"/>
<dbReference type="AlphaFoldDB" id="A0A4Y2GN92"/>
<protein>
    <submittedName>
        <fullName evidence="2">Uncharacterized protein</fullName>
    </submittedName>
</protein>
<feature type="region of interest" description="Disordered" evidence="1">
    <location>
        <begin position="1"/>
        <end position="20"/>
    </location>
</feature>
<evidence type="ECO:0000256" key="1">
    <source>
        <dbReference type="SAM" id="MobiDB-lite"/>
    </source>
</evidence>
<reference evidence="2 3" key="1">
    <citation type="journal article" date="2019" name="Sci. Rep.">
        <title>Orb-weaving spider Araneus ventricosus genome elucidates the spidroin gene catalogue.</title>
        <authorList>
            <person name="Kono N."/>
            <person name="Nakamura H."/>
            <person name="Ohtoshi R."/>
            <person name="Moran D.A.P."/>
            <person name="Shinohara A."/>
            <person name="Yoshida Y."/>
            <person name="Fujiwara M."/>
            <person name="Mori M."/>
            <person name="Tomita M."/>
            <person name="Arakawa K."/>
        </authorList>
    </citation>
    <scope>NUCLEOTIDE SEQUENCE [LARGE SCALE GENOMIC DNA]</scope>
</reference>
<dbReference type="Proteomes" id="UP000499080">
    <property type="component" value="Unassembled WGS sequence"/>
</dbReference>
<comment type="caution">
    <text evidence="2">The sequence shown here is derived from an EMBL/GenBank/DDBJ whole genome shotgun (WGS) entry which is preliminary data.</text>
</comment>
<dbReference type="EMBL" id="BGPR01001497">
    <property type="protein sequence ID" value="GBM55352.1"/>
    <property type="molecule type" value="Genomic_DNA"/>
</dbReference>
<accession>A0A4Y2GN92</accession>